<evidence type="ECO:0000259" key="2">
    <source>
        <dbReference type="Pfam" id="PF13473"/>
    </source>
</evidence>
<dbReference type="InterPro" id="IPR028096">
    <property type="entry name" value="EfeO_Cupredoxin"/>
</dbReference>
<organism evidence="3 4">
    <name type="scientific">Candidatus Woesebacteria bacterium GW2011_GWA1_37_8</name>
    <dbReference type="NCBI Taxonomy" id="1618546"/>
    <lineage>
        <taxon>Bacteria</taxon>
        <taxon>Candidatus Woeseibacteriota</taxon>
    </lineage>
</organism>
<proteinExistence type="predicted"/>
<comment type="caution">
    <text evidence="3">The sequence shown here is derived from an EMBL/GenBank/DDBJ whole genome shotgun (WGS) entry which is preliminary data.</text>
</comment>
<name>A0A0G0I2N2_9BACT</name>
<dbReference type="InterPro" id="IPR008972">
    <property type="entry name" value="Cupredoxin"/>
</dbReference>
<accession>A0A0G0I2N2</accession>
<dbReference type="AlphaFoldDB" id="A0A0G0I2N2"/>
<keyword evidence="1" id="KW-1133">Transmembrane helix</keyword>
<sequence length="121" mass="13710">MESSQLIIIISGLLTEALIFWFFFGKRDSIGKESGKGVVEITVEGGYKPSTIILKKDKKTTLRFIRKDENSCLEEVIFPDYGIKKYLPLNKPVDIELKPPHATKTGFHCGMNMFQGRLVTQ</sequence>
<protein>
    <submittedName>
        <fullName evidence="3">Cupredoxin family domain protein</fullName>
    </submittedName>
</protein>
<reference evidence="3 4" key="1">
    <citation type="journal article" date="2015" name="Nature">
        <title>rRNA introns, odd ribosomes, and small enigmatic genomes across a large radiation of phyla.</title>
        <authorList>
            <person name="Brown C.T."/>
            <person name="Hug L.A."/>
            <person name="Thomas B.C."/>
            <person name="Sharon I."/>
            <person name="Castelle C.J."/>
            <person name="Singh A."/>
            <person name="Wilkins M.J."/>
            <person name="Williams K.H."/>
            <person name="Banfield J.F."/>
        </authorList>
    </citation>
    <scope>NUCLEOTIDE SEQUENCE [LARGE SCALE GENOMIC DNA]</scope>
</reference>
<dbReference type="SUPFAM" id="SSF49503">
    <property type="entry name" value="Cupredoxins"/>
    <property type="match status" value="1"/>
</dbReference>
<feature type="domain" description="EfeO-type cupredoxin-like" evidence="2">
    <location>
        <begin position="17"/>
        <end position="119"/>
    </location>
</feature>
<evidence type="ECO:0000313" key="4">
    <source>
        <dbReference type="Proteomes" id="UP000034603"/>
    </source>
</evidence>
<feature type="transmembrane region" description="Helical" evidence="1">
    <location>
        <begin position="6"/>
        <end position="24"/>
    </location>
</feature>
<evidence type="ECO:0000256" key="1">
    <source>
        <dbReference type="SAM" id="Phobius"/>
    </source>
</evidence>
<dbReference type="EMBL" id="LBTR01000018">
    <property type="protein sequence ID" value="KKQ45165.1"/>
    <property type="molecule type" value="Genomic_DNA"/>
</dbReference>
<gene>
    <name evidence="3" type="ORF">US62_C0018G0015</name>
</gene>
<keyword evidence="1" id="KW-0812">Transmembrane</keyword>
<dbReference type="Proteomes" id="UP000034603">
    <property type="component" value="Unassembled WGS sequence"/>
</dbReference>
<dbReference type="Pfam" id="PF13473">
    <property type="entry name" value="Cupredoxin_1"/>
    <property type="match status" value="1"/>
</dbReference>
<keyword evidence="1" id="KW-0472">Membrane</keyword>
<dbReference type="Gene3D" id="2.60.40.420">
    <property type="entry name" value="Cupredoxins - blue copper proteins"/>
    <property type="match status" value="1"/>
</dbReference>
<evidence type="ECO:0000313" key="3">
    <source>
        <dbReference type="EMBL" id="KKQ45165.1"/>
    </source>
</evidence>